<gene>
    <name evidence="3" type="primary">ycjS</name>
    <name evidence="3" type="ORF">NCTC1659_00672</name>
    <name evidence="4" type="ORF">NCTC8540_01682</name>
</gene>
<protein>
    <submittedName>
        <fullName evidence="3">KpLE2 phage-like element oxidoreductase</fullName>
        <ecNumber evidence="3">1.-.-.-</ecNumber>
    </submittedName>
</protein>
<evidence type="ECO:0000259" key="1">
    <source>
        <dbReference type="Pfam" id="PF01408"/>
    </source>
</evidence>
<dbReference type="InterPro" id="IPR051450">
    <property type="entry name" value="Gfo/Idh/MocA_Oxidoreductases"/>
</dbReference>
<dbReference type="Pfam" id="PF01408">
    <property type="entry name" value="GFO_IDH_MocA"/>
    <property type="match status" value="1"/>
</dbReference>
<evidence type="ECO:0000313" key="3">
    <source>
        <dbReference type="EMBL" id="STO59423.1"/>
    </source>
</evidence>
<dbReference type="InterPro" id="IPR036291">
    <property type="entry name" value="NAD(P)-bd_dom_sf"/>
</dbReference>
<dbReference type="SUPFAM" id="SSF51735">
    <property type="entry name" value="NAD(P)-binding Rossmann-fold domains"/>
    <property type="match status" value="1"/>
</dbReference>
<dbReference type="AlphaFoldDB" id="A0A1V4B0X1"/>
<dbReference type="RefSeq" id="WP_078218463.1">
    <property type="nucleotide sequence ID" value="NZ_MUXZ01000017.1"/>
</dbReference>
<sequence length="355" mass="39535">MNKINVVLVGCGFFGQQLASGFTKAGANLLGVTDVSMSFAQNLAEKFNTQAYTDIDTLLNETKPDLVLIATPNYAHKIPALIALKHQCDVFIETPLSIHQTDAEEILSVAKQNEKKVFVGHLLRTLPGLIKAKQILQEGTLGKITVARATRQRWIDSFQDKNWWKNDVNLTGGKLFNEIHELDLLCWLLGDVKSVYAQSTNRSHNDTPDNHDIIQLLLQFESGVFASLEMGTAYRLHEWGITIHGELGALVVNFFTSTMTLTLADGTREQFHLYNEFEADLSLRESGKGTQKYNLPNTLSPLWLSRAVEIEAEIVIQSLLNKNENCLLSSNVLDAVIVASAAKKSMLEKQLIQLI</sequence>
<evidence type="ECO:0000259" key="2">
    <source>
        <dbReference type="Pfam" id="PF22725"/>
    </source>
</evidence>
<dbReference type="STRING" id="733.B0186_05990"/>
<feature type="domain" description="GFO/IDH/MocA-like oxidoreductase" evidence="2">
    <location>
        <begin position="131"/>
        <end position="250"/>
    </location>
</feature>
<dbReference type="PANTHER" id="PTHR43377">
    <property type="entry name" value="BILIVERDIN REDUCTASE A"/>
    <property type="match status" value="1"/>
</dbReference>
<keyword evidence="5" id="KW-1185">Reference proteome</keyword>
<dbReference type="EC" id="1.-.-.-" evidence="3"/>
<organism evidence="3 5">
    <name type="scientific">Canicola haemoglobinophilus</name>
    <dbReference type="NCBI Taxonomy" id="733"/>
    <lineage>
        <taxon>Bacteria</taxon>
        <taxon>Pseudomonadati</taxon>
        <taxon>Pseudomonadota</taxon>
        <taxon>Gammaproteobacteria</taxon>
        <taxon>Pasteurellales</taxon>
        <taxon>Pasteurellaceae</taxon>
        <taxon>Canicola</taxon>
    </lineage>
</organism>
<feature type="domain" description="Gfo/Idh/MocA-like oxidoreductase N-terminal" evidence="1">
    <location>
        <begin position="4"/>
        <end position="121"/>
    </location>
</feature>
<dbReference type="EMBL" id="UGHJ01000001">
    <property type="protein sequence ID" value="STO69158.1"/>
    <property type="molecule type" value="Genomic_DNA"/>
</dbReference>
<evidence type="ECO:0000313" key="4">
    <source>
        <dbReference type="EMBL" id="STO69158.1"/>
    </source>
</evidence>
<dbReference type="SUPFAM" id="SSF55347">
    <property type="entry name" value="Glyceraldehyde-3-phosphate dehydrogenase-like, C-terminal domain"/>
    <property type="match status" value="1"/>
</dbReference>
<dbReference type="InterPro" id="IPR000683">
    <property type="entry name" value="Gfo/Idh/MocA-like_OxRdtase_N"/>
</dbReference>
<accession>A0A1V4B0X1</accession>
<dbReference type="EMBL" id="UGHF01000001">
    <property type="protein sequence ID" value="STO59423.1"/>
    <property type="molecule type" value="Genomic_DNA"/>
</dbReference>
<evidence type="ECO:0000313" key="5">
    <source>
        <dbReference type="Proteomes" id="UP000254329"/>
    </source>
</evidence>
<evidence type="ECO:0000313" key="6">
    <source>
        <dbReference type="Proteomes" id="UP000254496"/>
    </source>
</evidence>
<proteinExistence type="predicted"/>
<dbReference type="OrthoDB" id="9801953at2"/>
<keyword evidence="3" id="KW-0560">Oxidoreductase</keyword>
<dbReference type="Gene3D" id="3.30.360.10">
    <property type="entry name" value="Dihydrodipicolinate Reductase, domain 2"/>
    <property type="match status" value="1"/>
</dbReference>
<dbReference type="Proteomes" id="UP000254496">
    <property type="component" value="Unassembled WGS sequence"/>
</dbReference>
<dbReference type="GO" id="GO:0016491">
    <property type="term" value="F:oxidoreductase activity"/>
    <property type="evidence" value="ECO:0007669"/>
    <property type="project" value="UniProtKB-KW"/>
</dbReference>
<name>A0A1V4B0X1_9PAST</name>
<dbReference type="Proteomes" id="UP000254329">
    <property type="component" value="Unassembled WGS sequence"/>
</dbReference>
<reference evidence="5 6" key="1">
    <citation type="submission" date="2018-06" db="EMBL/GenBank/DDBJ databases">
        <authorList>
            <consortium name="Pathogen Informatics"/>
            <person name="Doyle S."/>
        </authorList>
    </citation>
    <scope>NUCLEOTIDE SEQUENCE [LARGE SCALE GENOMIC DNA]</scope>
    <source>
        <strain evidence="3 5">NCTC1659</strain>
        <strain evidence="4 6">NCTC8540</strain>
    </source>
</reference>
<dbReference type="PANTHER" id="PTHR43377:SF1">
    <property type="entry name" value="BILIVERDIN REDUCTASE A"/>
    <property type="match status" value="1"/>
</dbReference>
<dbReference type="GO" id="GO:0000166">
    <property type="term" value="F:nucleotide binding"/>
    <property type="evidence" value="ECO:0007669"/>
    <property type="project" value="InterPro"/>
</dbReference>
<dbReference type="Pfam" id="PF22725">
    <property type="entry name" value="GFO_IDH_MocA_C3"/>
    <property type="match status" value="1"/>
</dbReference>
<dbReference type="InterPro" id="IPR055170">
    <property type="entry name" value="GFO_IDH_MocA-like_dom"/>
</dbReference>
<dbReference type="Gene3D" id="3.40.50.720">
    <property type="entry name" value="NAD(P)-binding Rossmann-like Domain"/>
    <property type="match status" value="1"/>
</dbReference>